<dbReference type="GO" id="GO:0006166">
    <property type="term" value="P:purine ribonucleoside salvage"/>
    <property type="evidence" value="ECO:0007669"/>
    <property type="project" value="TreeGrafter"/>
</dbReference>
<dbReference type="PANTHER" id="PTHR45745:SF3">
    <property type="entry name" value="PHOSPHOPENTOMUTASE"/>
    <property type="match status" value="1"/>
</dbReference>
<dbReference type="GO" id="GO:0046872">
    <property type="term" value="F:metal ion binding"/>
    <property type="evidence" value="ECO:0007669"/>
    <property type="project" value="UniProtKB-KW"/>
</dbReference>
<protein>
    <recommendedName>
        <fullName evidence="4">Alpha-D-phosphohexomutase alpha/beta/alpha domain-containing protein</fullName>
    </recommendedName>
</protein>
<dbReference type="Ensembl" id="ENSANAT00000026910.1">
    <property type="protein sequence ID" value="ENSANAP00000009120.1"/>
    <property type="gene ID" value="ENSANAG00000022573.1"/>
</dbReference>
<keyword evidence="3" id="KW-0413">Isomerase</keyword>
<accession>A0A2K5CK76</accession>
<dbReference type="SUPFAM" id="SSF55957">
    <property type="entry name" value="Phosphoglucomutase, C-terminal domain"/>
    <property type="match status" value="1"/>
</dbReference>
<dbReference type="GO" id="GO:0008973">
    <property type="term" value="F:phosphopentomutase activity"/>
    <property type="evidence" value="ECO:0007669"/>
    <property type="project" value="TreeGrafter"/>
</dbReference>
<dbReference type="PANTHER" id="PTHR45745">
    <property type="entry name" value="PHOSPHOMANNOMUTASE 45A"/>
    <property type="match status" value="1"/>
</dbReference>
<evidence type="ECO:0000313" key="5">
    <source>
        <dbReference type="Ensembl" id="ENSANAP00000009120.1"/>
    </source>
</evidence>
<dbReference type="InterPro" id="IPR005846">
    <property type="entry name" value="A-D-PHexomutase_a/b/a-III"/>
</dbReference>
<dbReference type="GeneTree" id="ENSGT00940000156247"/>
<organism evidence="5 6">
    <name type="scientific">Aotus nancymaae</name>
    <name type="common">Ma's night monkey</name>
    <dbReference type="NCBI Taxonomy" id="37293"/>
    <lineage>
        <taxon>Eukaryota</taxon>
        <taxon>Metazoa</taxon>
        <taxon>Chordata</taxon>
        <taxon>Craniata</taxon>
        <taxon>Vertebrata</taxon>
        <taxon>Euteleostomi</taxon>
        <taxon>Mammalia</taxon>
        <taxon>Eutheria</taxon>
        <taxon>Euarchontoglires</taxon>
        <taxon>Primates</taxon>
        <taxon>Haplorrhini</taxon>
        <taxon>Platyrrhini</taxon>
        <taxon>Aotidae</taxon>
        <taxon>Aotus</taxon>
    </lineage>
</organism>
<dbReference type="STRING" id="37293.ENSANAP00000009120"/>
<dbReference type="OMA" id="ICHESIT"/>
<dbReference type="GO" id="GO:0005634">
    <property type="term" value="C:nucleus"/>
    <property type="evidence" value="ECO:0007669"/>
    <property type="project" value="TreeGrafter"/>
</dbReference>
<keyword evidence="1" id="KW-0479">Metal-binding</keyword>
<dbReference type="Gene3D" id="3.40.120.10">
    <property type="entry name" value="Alpha-D-Glucose-1,6-Bisphosphate, subunit A, domain 3"/>
    <property type="match status" value="1"/>
</dbReference>
<dbReference type="InterPro" id="IPR016055">
    <property type="entry name" value="A-D-PHexomutase_a/b/a-I/II/III"/>
</dbReference>
<dbReference type="AlphaFoldDB" id="A0A2K5CK76"/>
<dbReference type="Pfam" id="PF02880">
    <property type="entry name" value="PGM_PMM_III"/>
    <property type="match status" value="1"/>
</dbReference>
<keyword evidence="6" id="KW-1185">Reference proteome</keyword>
<reference evidence="5" key="1">
    <citation type="submission" date="2025-08" db="UniProtKB">
        <authorList>
            <consortium name="Ensembl"/>
        </authorList>
    </citation>
    <scope>IDENTIFICATION</scope>
</reference>
<feature type="domain" description="Alpha-D-phosphohexomutase alpha/beta/alpha" evidence="4">
    <location>
        <begin position="7"/>
        <end position="90"/>
    </location>
</feature>
<name>A0A2K5CK76_AOTNA</name>
<dbReference type="GO" id="GO:0005975">
    <property type="term" value="P:carbohydrate metabolic process"/>
    <property type="evidence" value="ECO:0007669"/>
    <property type="project" value="InterPro"/>
</dbReference>
<evidence type="ECO:0000313" key="6">
    <source>
        <dbReference type="Proteomes" id="UP000233020"/>
    </source>
</evidence>
<evidence type="ECO:0000256" key="2">
    <source>
        <dbReference type="ARBA" id="ARBA00022842"/>
    </source>
</evidence>
<evidence type="ECO:0000256" key="1">
    <source>
        <dbReference type="ARBA" id="ARBA00022723"/>
    </source>
</evidence>
<dbReference type="FunFam" id="3.40.120.10:FF:000017">
    <property type="entry name" value="glucose 1,6-bisphosphate synthase"/>
    <property type="match status" value="1"/>
</dbReference>
<evidence type="ECO:0000259" key="4">
    <source>
        <dbReference type="Pfam" id="PF02880"/>
    </source>
</evidence>
<proteinExistence type="predicted"/>
<dbReference type="SUPFAM" id="SSF53738">
    <property type="entry name" value="Phosphoglucomutase, first 3 domains"/>
    <property type="match status" value="1"/>
</dbReference>
<sequence>MLSSTIFSKILRAIALKEGFHFEETLTDFKWMGNRVKQLINQGKTILFAFEEAIGYMCCPFVLDKDGVSAAVISAEFASFLATKNLSLSQQIYVAIYVEYGHHIAKASYLICHDQDSIKKLFETCSKFEISAIRDLTSGYNDSQPDKKDVLPTSKSSQMITFTFANGGMATMGTSGTEPKIKYCAELCSPPGNSNPEQLKKERNELVSAIEEHFFQPQKYNLQSKGDQNTPALGILAFTYSEAEFNLLSNIFEGQMIQNITSIYVFHKELHSSLFHV</sequence>
<keyword evidence="2" id="KW-0460">Magnesium</keyword>
<dbReference type="InterPro" id="IPR036900">
    <property type="entry name" value="A-D-PHexomutase_C_sf"/>
</dbReference>
<dbReference type="Proteomes" id="UP000233020">
    <property type="component" value="Unplaced"/>
</dbReference>
<evidence type="ECO:0000256" key="3">
    <source>
        <dbReference type="ARBA" id="ARBA00023235"/>
    </source>
</evidence>
<reference evidence="5" key="2">
    <citation type="submission" date="2025-09" db="UniProtKB">
        <authorList>
            <consortium name="Ensembl"/>
        </authorList>
    </citation>
    <scope>IDENTIFICATION</scope>
</reference>